<proteinExistence type="predicted"/>
<name>A0AAV6TXT1_9ARAC</name>
<dbReference type="AlphaFoldDB" id="A0AAV6TXT1"/>
<keyword evidence="2" id="KW-1185">Reference proteome</keyword>
<organism evidence="1 2">
    <name type="scientific">Oedothorax gibbosus</name>
    <dbReference type="NCBI Taxonomy" id="931172"/>
    <lineage>
        <taxon>Eukaryota</taxon>
        <taxon>Metazoa</taxon>
        <taxon>Ecdysozoa</taxon>
        <taxon>Arthropoda</taxon>
        <taxon>Chelicerata</taxon>
        <taxon>Arachnida</taxon>
        <taxon>Araneae</taxon>
        <taxon>Araneomorphae</taxon>
        <taxon>Entelegynae</taxon>
        <taxon>Araneoidea</taxon>
        <taxon>Linyphiidae</taxon>
        <taxon>Erigoninae</taxon>
        <taxon>Oedothorax</taxon>
    </lineage>
</organism>
<gene>
    <name evidence="1" type="ORF">JTE90_022449</name>
</gene>
<sequence>MALLACYETKAEYLVDLTYEEIEPMLLCVYTSKIKTLCNEVDINCFSKLPKKVSDADTTCYQEATPGTDKFLCDVDQNQYPPKDIIPKVYQCTDDKVKSLNDEEKKKVQDFEACVSASGKACKEQNQR</sequence>
<dbReference type="Proteomes" id="UP000827092">
    <property type="component" value="Unassembled WGS sequence"/>
</dbReference>
<accession>A0AAV6TXT1</accession>
<evidence type="ECO:0000313" key="1">
    <source>
        <dbReference type="EMBL" id="KAG8176276.1"/>
    </source>
</evidence>
<protein>
    <submittedName>
        <fullName evidence="1">Uncharacterized protein</fullName>
    </submittedName>
</protein>
<reference evidence="1 2" key="1">
    <citation type="journal article" date="2022" name="Nat. Ecol. Evol.">
        <title>A masculinizing supergene underlies an exaggerated male reproductive morph in a spider.</title>
        <authorList>
            <person name="Hendrickx F."/>
            <person name="De Corte Z."/>
            <person name="Sonet G."/>
            <person name="Van Belleghem S.M."/>
            <person name="Kostlbacher S."/>
            <person name="Vangestel C."/>
        </authorList>
    </citation>
    <scope>NUCLEOTIDE SEQUENCE [LARGE SCALE GENOMIC DNA]</scope>
    <source>
        <strain evidence="1">W744_W776</strain>
    </source>
</reference>
<dbReference type="EMBL" id="JAFNEN010000900">
    <property type="protein sequence ID" value="KAG8176276.1"/>
    <property type="molecule type" value="Genomic_DNA"/>
</dbReference>
<comment type="caution">
    <text evidence="1">The sequence shown here is derived from an EMBL/GenBank/DDBJ whole genome shotgun (WGS) entry which is preliminary data.</text>
</comment>
<evidence type="ECO:0000313" key="2">
    <source>
        <dbReference type="Proteomes" id="UP000827092"/>
    </source>
</evidence>